<evidence type="ECO:0000256" key="1">
    <source>
        <dbReference type="SAM" id="MobiDB-lite"/>
    </source>
</evidence>
<proteinExistence type="predicted"/>
<dbReference type="AlphaFoldDB" id="A0A5D2RML3"/>
<gene>
    <name evidence="2" type="ORF">ES332_A01G046600v1</name>
</gene>
<feature type="compositionally biased region" description="Basic residues" evidence="1">
    <location>
        <begin position="1"/>
        <end position="12"/>
    </location>
</feature>
<dbReference type="Proteomes" id="UP000322667">
    <property type="component" value="Chromosome A01"/>
</dbReference>
<dbReference type="EMBL" id="CM017610">
    <property type="protein sequence ID" value="TYI41743.1"/>
    <property type="molecule type" value="Genomic_DNA"/>
</dbReference>
<feature type="compositionally biased region" description="Basic and acidic residues" evidence="1">
    <location>
        <begin position="69"/>
        <end position="82"/>
    </location>
</feature>
<feature type="compositionally biased region" description="Basic and acidic residues" evidence="1">
    <location>
        <begin position="34"/>
        <end position="46"/>
    </location>
</feature>
<evidence type="ECO:0000313" key="2">
    <source>
        <dbReference type="EMBL" id="TYI41746.1"/>
    </source>
</evidence>
<feature type="region of interest" description="Disordered" evidence="1">
    <location>
        <begin position="1"/>
        <end position="119"/>
    </location>
</feature>
<reference evidence="2 3" key="1">
    <citation type="submission" date="2019-07" db="EMBL/GenBank/DDBJ databases">
        <title>WGS assembly of Gossypium tomentosum.</title>
        <authorList>
            <person name="Chen Z.J."/>
            <person name="Sreedasyam A."/>
            <person name="Ando A."/>
            <person name="Song Q."/>
            <person name="De L."/>
            <person name="Hulse-Kemp A."/>
            <person name="Ding M."/>
            <person name="Ye W."/>
            <person name="Kirkbride R."/>
            <person name="Jenkins J."/>
            <person name="Plott C."/>
            <person name="Lovell J."/>
            <person name="Lin Y.-M."/>
            <person name="Vaughn R."/>
            <person name="Liu B."/>
            <person name="Li W."/>
            <person name="Simpson S."/>
            <person name="Scheffler B."/>
            <person name="Saski C."/>
            <person name="Grover C."/>
            <person name="Hu G."/>
            <person name="Conover J."/>
            <person name="Carlson J."/>
            <person name="Shu S."/>
            <person name="Boston L."/>
            <person name="Williams M."/>
            <person name="Peterson D."/>
            <person name="Mcgee K."/>
            <person name="Jones D."/>
            <person name="Wendel J."/>
            <person name="Stelly D."/>
            <person name="Grimwood J."/>
            <person name="Schmutz J."/>
        </authorList>
    </citation>
    <scope>NUCLEOTIDE SEQUENCE [LARGE SCALE GENOMIC DNA]</scope>
    <source>
        <strain evidence="2">7179.01</strain>
    </source>
</reference>
<organism evidence="2 3">
    <name type="scientific">Gossypium tomentosum</name>
    <name type="common">Hawaiian cotton</name>
    <name type="synonym">Gossypium sandvicense</name>
    <dbReference type="NCBI Taxonomy" id="34277"/>
    <lineage>
        <taxon>Eukaryota</taxon>
        <taxon>Viridiplantae</taxon>
        <taxon>Streptophyta</taxon>
        <taxon>Embryophyta</taxon>
        <taxon>Tracheophyta</taxon>
        <taxon>Spermatophyta</taxon>
        <taxon>Magnoliopsida</taxon>
        <taxon>eudicotyledons</taxon>
        <taxon>Gunneridae</taxon>
        <taxon>Pentapetalae</taxon>
        <taxon>rosids</taxon>
        <taxon>malvids</taxon>
        <taxon>Malvales</taxon>
        <taxon>Malvaceae</taxon>
        <taxon>Malvoideae</taxon>
        <taxon>Gossypium</taxon>
    </lineage>
</organism>
<dbReference type="EMBL" id="CM017610">
    <property type="protein sequence ID" value="TYI41746.1"/>
    <property type="molecule type" value="Genomic_DNA"/>
</dbReference>
<sequence>MTKTPFSKRKQRATSPLPPLPFSFSHLFGQPKEAPSHRHTATEHGGRRQATVGFLNPVSKRVQWPCPFDPKRIENRDPHPPRSDPTPEVGPPTMKSPVSVSEERGRAVVGVGARGRSGG</sequence>
<protein>
    <submittedName>
        <fullName evidence="2">Uncharacterized protein</fullName>
    </submittedName>
</protein>
<name>A0A5D2RML3_GOSTO</name>
<keyword evidence="3" id="KW-1185">Reference proteome</keyword>
<accession>A0A5D2RML3</accession>
<evidence type="ECO:0000313" key="3">
    <source>
        <dbReference type="Proteomes" id="UP000322667"/>
    </source>
</evidence>